<dbReference type="PROSITE" id="PS51704">
    <property type="entry name" value="GP_PDE"/>
    <property type="match status" value="1"/>
</dbReference>
<dbReference type="InterPro" id="IPR017946">
    <property type="entry name" value="PLC-like_Pdiesterase_TIM-brl"/>
</dbReference>
<evidence type="ECO:0000313" key="4">
    <source>
        <dbReference type="Proteomes" id="UP000197097"/>
    </source>
</evidence>
<dbReference type="Pfam" id="PF03009">
    <property type="entry name" value="GDPD"/>
    <property type="match status" value="1"/>
</dbReference>
<protein>
    <submittedName>
        <fullName evidence="3">Glycerophosphodiester phosphodiesterase</fullName>
    </submittedName>
</protein>
<dbReference type="PANTHER" id="PTHR43805:SF1">
    <property type="entry name" value="GP-PDE DOMAIN-CONTAINING PROTEIN"/>
    <property type="match status" value="1"/>
</dbReference>
<dbReference type="Proteomes" id="UP000197097">
    <property type="component" value="Unassembled WGS sequence"/>
</dbReference>
<sequence length="348" mass="38598">MTETTDDDWAAGLEPPPKKPMKRGTKIFLWVFAAIVAWFTLSNASWLAPDPVGKRTLIAHRGVSQLFDHSGVGRDTCTATRIRAPEHDYIENSLPSIRAAIGRDANMVELDIAPTKDGQIAVFHDWTLDCRTDGKGPIRDATMDELRKLDIGYGYTADGGQSFPLRGKGVGMMPGFDEVLSQLGHLSLLINFKSPDPKEAEMLLAAFAKAGIDPNDGRFGFYGKGKPIEIIREKAPKAWAMDPDSARTCTTDYIKYGWSGWYPPSCVGNTIIVPLNRQWAFWGWPKRLQARAAAHDTRVLLVGDQDDKANGLGLHNVYQLQKIPAAFTGYVWIEDIYNLGPALRPRQK</sequence>
<dbReference type="PANTHER" id="PTHR43805">
    <property type="entry name" value="GLYCEROPHOSPHORYL DIESTER PHOSPHODIESTERASE"/>
    <property type="match status" value="1"/>
</dbReference>
<feature type="transmembrane region" description="Helical" evidence="1">
    <location>
        <begin position="27"/>
        <end position="48"/>
    </location>
</feature>
<comment type="caution">
    <text evidence="3">The sequence shown here is derived from an EMBL/GenBank/DDBJ whole genome shotgun (WGS) entry which is preliminary data.</text>
</comment>
<dbReference type="GO" id="GO:0006629">
    <property type="term" value="P:lipid metabolic process"/>
    <property type="evidence" value="ECO:0007669"/>
    <property type="project" value="InterPro"/>
</dbReference>
<dbReference type="AlphaFoldDB" id="A0A246JXI2"/>
<reference evidence="3 4" key="1">
    <citation type="journal article" date="2002" name="Int. J. Syst. Evol. Microbiol.">
        <title>Sphingopyxis witflariensis sp. nov., isolated from activated sludge.</title>
        <authorList>
            <person name="Kampfer P."/>
            <person name="Witzenberger R."/>
            <person name="Denner E.B."/>
            <person name="Busse H.J."/>
            <person name="Neef A."/>
        </authorList>
    </citation>
    <scope>NUCLEOTIDE SEQUENCE [LARGE SCALE GENOMIC DNA]</scope>
    <source>
        <strain evidence="3 4">DSM 14551</strain>
    </source>
</reference>
<keyword evidence="4" id="KW-1185">Reference proteome</keyword>
<dbReference type="EMBL" id="NISJ01000004">
    <property type="protein sequence ID" value="OWQ97811.1"/>
    <property type="molecule type" value="Genomic_DNA"/>
</dbReference>
<feature type="domain" description="GP-PDE" evidence="2">
    <location>
        <begin position="55"/>
        <end position="340"/>
    </location>
</feature>
<organism evidence="3 4">
    <name type="scientific">Sphingopyxis witflariensis</name>
    <dbReference type="NCBI Taxonomy" id="173675"/>
    <lineage>
        <taxon>Bacteria</taxon>
        <taxon>Pseudomonadati</taxon>
        <taxon>Pseudomonadota</taxon>
        <taxon>Alphaproteobacteria</taxon>
        <taxon>Sphingomonadales</taxon>
        <taxon>Sphingomonadaceae</taxon>
        <taxon>Sphingopyxis</taxon>
    </lineage>
</organism>
<keyword evidence="1" id="KW-1133">Transmembrane helix</keyword>
<keyword evidence="1" id="KW-0812">Transmembrane</keyword>
<gene>
    <name evidence="3" type="ORF">CDQ91_09160</name>
</gene>
<evidence type="ECO:0000256" key="1">
    <source>
        <dbReference type="SAM" id="Phobius"/>
    </source>
</evidence>
<dbReference type="InterPro" id="IPR030395">
    <property type="entry name" value="GP_PDE_dom"/>
</dbReference>
<dbReference type="OrthoDB" id="9795622at2"/>
<dbReference type="GO" id="GO:0008081">
    <property type="term" value="F:phosphoric diester hydrolase activity"/>
    <property type="evidence" value="ECO:0007669"/>
    <property type="project" value="InterPro"/>
</dbReference>
<keyword evidence="1" id="KW-0472">Membrane</keyword>
<accession>A0A246JXI2</accession>
<dbReference type="RefSeq" id="WP_088472426.1">
    <property type="nucleotide sequence ID" value="NZ_NISJ01000004.1"/>
</dbReference>
<evidence type="ECO:0000259" key="2">
    <source>
        <dbReference type="PROSITE" id="PS51704"/>
    </source>
</evidence>
<name>A0A246JXI2_9SPHN</name>
<proteinExistence type="predicted"/>
<dbReference type="Gene3D" id="3.20.20.190">
    <property type="entry name" value="Phosphatidylinositol (PI) phosphodiesterase"/>
    <property type="match status" value="1"/>
</dbReference>
<evidence type="ECO:0000313" key="3">
    <source>
        <dbReference type="EMBL" id="OWQ97811.1"/>
    </source>
</evidence>
<dbReference type="SUPFAM" id="SSF51695">
    <property type="entry name" value="PLC-like phosphodiesterases"/>
    <property type="match status" value="1"/>
</dbReference>